<evidence type="ECO:0000259" key="2">
    <source>
        <dbReference type="SMART" id="SM00198"/>
    </source>
</evidence>
<dbReference type="EMBL" id="PKPP01007048">
    <property type="protein sequence ID" value="PWA54516.1"/>
    <property type="molecule type" value="Genomic_DNA"/>
</dbReference>
<dbReference type="SMART" id="SM00198">
    <property type="entry name" value="SCP"/>
    <property type="match status" value="1"/>
</dbReference>
<dbReference type="Proteomes" id="UP000245207">
    <property type="component" value="Unassembled WGS sequence"/>
</dbReference>
<dbReference type="PANTHER" id="PTHR10334">
    <property type="entry name" value="CYSTEINE-RICH SECRETORY PROTEIN-RELATED"/>
    <property type="match status" value="1"/>
</dbReference>
<evidence type="ECO:0000313" key="3">
    <source>
        <dbReference type="EMBL" id="PWA54516.1"/>
    </source>
</evidence>
<dbReference type="PROSITE" id="PS01009">
    <property type="entry name" value="CRISP_1"/>
    <property type="match status" value="1"/>
</dbReference>
<dbReference type="InterPro" id="IPR001283">
    <property type="entry name" value="CRISP-related"/>
</dbReference>
<dbReference type="FunFam" id="3.40.33.10:FF:000004">
    <property type="entry name" value="CAP, cysteine-rich secretory protein, antigen 5"/>
    <property type="match status" value="1"/>
</dbReference>
<name>A0A2U1LZR8_ARTAN</name>
<reference evidence="3 4" key="1">
    <citation type="journal article" date="2018" name="Mol. Plant">
        <title>The genome of Artemisia annua provides insight into the evolution of Asteraceae family and artemisinin biosynthesis.</title>
        <authorList>
            <person name="Shen Q."/>
            <person name="Zhang L."/>
            <person name="Liao Z."/>
            <person name="Wang S."/>
            <person name="Yan T."/>
            <person name="Shi P."/>
            <person name="Liu M."/>
            <person name="Fu X."/>
            <person name="Pan Q."/>
            <person name="Wang Y."/>
            <person name="Lv Z."/>
            <person name="Lu X."/>
            <person name="Zhang F."/>
            <person name="Jiang W."/>
            <person name="Ma Y."/>
            <person name="Chen M."/>
            <person name="Hao X."/>
            <person name="Li L."/>
            <person name="Tang Y."/>
            <person name="Lv G."/>
            <person name="Zhou Y."/>
            <person name="Sun X."/>
            <person name="Brodelius P.E."/>
            <person name="Rose J.K.C."/>
            <person name="Tang K."/>
        </authorList>
    </citation>
    <scope>NUCLEOTIDE SEQUENCE [LARGE SCALE GENOMIC DNA]</scope>
    <source>
        <strain evidence="4">cv. Huhao1</strain>
        <tissue evidence="3">Leaf</tissue>
    </source>
</reference>
<dbReference type="AlphaFoldDB" id="A0A2U1LZR8"/>
<feature type="domain" description="SCP" evidence="2">
    <location>
        <begin position="2"/>
        <end position="117"/>
    </location>
</feature>
<keyword evidence="1" id="KW-0568">Pathogenesis-related protein</keyword>
<keyword evidence="4" id="KW-1185">Reference proteome</keyword>
<gene>
    <name evidence="3" type="ORF">CTI12_AA437010</name>
</gene>
<dbReference type="OrthoDB" id="337038at2759"/>
<dbReference type="PRINTS" id="PR00837">
    <property type="entry name" value="V5TPXLIKE"/>
</dbReference>
<evidence type="ECO:0000313" key="4">
    <source>
        <dbReference type="Proteomes" id="UP000245207"/>
    </source>
</evidence>
<protein>
    <recommendedName>
        <fullName evidence="2">SCP domain-containing protein</fullName>
    </recommendedName>
</protein>
<accession>A0A2U1LZR8</accession>
<proteinExistence type="predicted"/>
<dbReference type="InterPro" id="IPR014044">
    <property type="entry name" value="CAP_dom"/>
</dbReference>
<dbReference type="InterPro" id="IPR035940">
    <property type="entry name" value="CAP_sf"/>
</dbReference>
<sequence>MGLPLMCWDEKVAKSSKKIAQERKDDCAMVHSKFGIYGENLAAGGDLNATSAVNHWIAQKYNYDYKTNTCREGKMCGHYTQVVWKTSVRLGCAKVMCTNNPCCWIICNYDPPGYYIDTKPY</sequence>
<dbReference type="STRING" id="35608.A0A2U1LZR8"/>
<keyword evidence="1" id="KW-0611">Plant defense</keyword>
<dbReference type="SUPFAM" id="SSF55797">
    <property type="entry name" value="PR-1-like"/>
    <property type="match status" value="1"/>
</dbReference>
<dbReference type="Gene3D" id="3.40.33.10">
    <property type="entry name" value="CAP"/>
    <property type="match status" value="1"/>
</dbReference>
<organism evidence="3 4">
    <name type="scientific">Artemisia annua</name>
    <name type="common">Sweet wormwood</name>
    <dbReference type="NCBI Taxonomy" id="35608"/>
    <lineage>
        <taxon>Eukaryota</taxon>
        <taxon>Viridiplantae</taxon>
        <taxon>Streptophyta</taxon>
        <taxon>Embryophyta</taxon>
        <taxon>Tracheophyta</taxon>
        <taxon>Spermatophyta</taxon>
        <taxon>Magnoliopsida</taxon>
        <taxon>eudicotyledons</taxon>
        <taxon>Gunneridae</taxon>
        <taxon>Pentapetalae</taxon>
        <taxon>asterids</taxon>
        <taxon>campanulids</taxon>
        <taxon>Asterales</taxon>
        <taxon>Asteraceae</taxon>
        <taxon>Asteroideae</taxon>
        <taxon>Anthemideae</taxon>
        <taxon>Artemisiinae</taxon>
        <taxon>Artemisia</taxon>
    </lineage>
</organism>
<dbReference type="InterPro" id="IPR018244">
    <property type="entry name" value="Allrgn_V5/Tpx1_CS"/>
</dbReference>
<dbReference type="GO" id="GO:0005576">
    <property type="term" value="C:extracellular region"/>
    <property type="evidence" value="ECO:0007669"/>
    <property type="project" value="InterPro"/>
</dbReference>
<comment type="caution">
    <text evidence="3">The sequence shown here is derived from an EMBL/GenBank/DDBJ whole genome shotgun (WGS) entry which is preliminary data.</text>
</comment>
<dbReference type="Pfam" id="PF00188">
    <property type="entry name" value="CAP"/>
    <property type="match status" value="1"/>
</dbReference>
<evidence type="ECO:0000256" key="1">
    <source>
        <dbReference type="ARBA" id="ARBA00023265"/>
    </source>
</evidence>